<keyword evidence="1" id="KW-1133">Transmembrane helix</keyword>
<keyword evidence="1" id="KW-0472">Membrane</keyword>
<dbReference type="Proteomes" id="UP000773064">
    <property type="component" value="Unassembled WGS sequence"/>
</dbReference>
<accession>A0ABS5UST9</accession>
<name>A0ABS5UST9_9BIFI</name>
<keyword evidence="3" id="KW-1185">Reference proteome</keyword>
<comment type="caution">
    <text evidence="2">The sequence shown here is derived from an EMBL/GenBank/DDBJ whole genome shotgun (WGS) entry which is preliminary data.</text>
</comment>
<keyword evidence="1" id="KW-0812">Transmembrane</keyword>
<organism evidence="2 3">
    <name type="scientific">Bifidobacterium santillanense</name>
    <dbReference type="NCBI Taxonomy" id="2809028"/>
    <lineage>
        <taxon>Bacteria</taxon>
        <taxon>Bacillati</taxon>
        <taxon>Actinomycetota</taxon>
        <taxon>Actinomycetes</taxon>
        <taxon>Bifidobacteriales</taxon>
        <taxon>Bifidobacteriaceae</taxon>
        <taxon>Bifidobacterium</taxon>
    </lineage>
</organism>
<evidence type="ECO:0000313" key="2">
    <source>
        <dbReference type="EMBL" id="MBT1173876.1"/>
    </source>
</evidence>
<protein>
    <submittedName>
        <fullName evidence="2">Uncharacterized protein</fullName>
    </submittedName>
</protein>
<dbReference type="EMBL" id="JAFEJS010000019">
    <property type="protein sequence ID" value="MBT1173876.1"/>
    <property type="molecule type" value="Genomic_DNA"/>
</dbReference>
<dbReference type="RefSeq" id="WP_214359110.1">
    <property type="nucleotide sequence ID" value="NZ_JAFEJS010000019.1"/>
</dbReference>
<proteinExistence type="predicted"/>
<sequence length="78" mass="9173">MNTWRLILSIIYALCAVMDITLGILRPNLWEITCGLLFLALSIDMLNHWRHERPKPRFTDADIKEIDRRLARLEGHDS</sequence>
<feature type="transmembrane region" description="Helical" evidence="1">
    <location>
        <begin position="7"/>
        <end position="24"/>
    </location>
</feature>
<reference evidence="2 3" key="1">
    <citation type="journal article" date="2021" name="Environ. Microbiol.">
        <title>Genetic insights into the dark matter of the mammalian gut microbiota through targeted genome reconstruction.</title>
        <authorList>
            <person name="Lugli G.A."/>
            <person name="Alessandri G."/>
            <person name="Milani C."/>
            <person name="Viappiani A."/>
            <person name="Fontana F."/>
            <person name="Tarracchini C."/>
            <person name="Mancabelli L."/>
            <person name="Argentini C."/>
            <person name="Ruiz L."/>
            <person name="Margolles A."/>
            <person name="van Sinderen D."/>
            <person name="Turroni F."/>
            <person name="Ventura M."/>
        </authorList>
    </citation>
    <scope>NUCLEOTIDE SEQUENCE [LARGE SCALE GENOMIC DNA]</scope>
    <source>
        <strain evidence="2 3">MA2</strain>
    </source>
</reference>
<gene>
    <name evidence="2" type="ORF">JS528_11150</name>
</gene>
<evidence type="ECO:0000313" key="3">
    <source>
        <dbReference type="Proteomes" id="UP000773064"/>
    </source>
</evidence>
<evidence type="ECO:0000256" key="1">
    <source>
        <dbReference type="SAM" id="Phobius"/>
    </source>
</evidence>